<accession>A0A6P8YBM3</accession>
<keyword evidence="4 6" id="KW-0067">ATP-binding</keyword>
<dbReference type="OrthoDB" id="121051at2759"/>
<evidence type="ECO:0000256" key="1">
    <source>
        <dbReference type="ARBA" id="ARBA00006271"/>
    </source>
</evidence>
<dbReference type="GO" id="GO:0032301">
    <property type="term" value="C:MutSalpha complex"/>
    <property type="evidence" value="ECO:0007669"/>
    <property type="project" value="TreeGrafter"/>
</dbReference>
<keyword evidence="3 6" id="KW-0227">DNA damage</keyword>
<dbReference type="Pfam" id="PF01624">
    <property type="entry name" value="MutS_I"/>
    <property type="match status" value="1"/>
</dbReference>
<dbReference type="SUPFAM" id="SSF48334">
    <property type="entry name" value="DNA repair protein MutS, domain III"/>
    <property type="match status" value="1"/>
</dbReference>
<dbReference type="SMART" id="SM00534">
    <property type="entry name" value="MUTSac"/>
    <property type="match status" value="1"/>
</dbReference>
<dbReference type="SMART" id="SM00293">
    <property type="entry name" value="PWWP"/>
    <property type="match status" value="1"/>
</dbReference>
<dbReference type="SUPFAM" id="SSF55271">
    <property type="entry name" value="DNA repair protein MutS, domain I"/>
    <property type="match status" value="1"/>
</dbReference>
<dbReference type="InterPro" id="IPR007696">
    <property type="entry name" value="DNA_mismatch_repair_MutS_core"/>
</dbReference>
<feature type="region of interest" description="Disordered" evidence="8">
    <location>
        <begin position="13"/>
        <end position="70"/>
    </location>
</feature>
<dbReference type="SUPFAM" id="SSF53150">
    <property type="entry name" value="DNA repair protein MutS, domain II"/>
    <property type="match status" value="1"/>
</dbReference>
<dbReference type="Gene3D" id="2.30.30.140">
    <property type="match status" value="1"/>
</dbReference>
<keyword evidence="6 7" id="KW-0234">DNA repair</keyword>
<feature type="compositionally biased region" description="Low complexity" evidence="8">
    <location>
        <begin position="302"/>
        <end position="316"/>
    </location>
</feature>
<dbReference type="Pfam" id="PF05190">
    <property type="entry name" value="MutS_IV"/>
    <property type="match status" value="1"/>
</dbReference>
<feature type="compositionally biased region" description="Low complexity" evidence="8">
    <location>
        <begin position="13"/>
        <end position="32"/>
    </location>
</feature>
<evidence type="ECO:0000256" key="8">
    <source>
        <dbReference type="SAM" id="MobiDB-lite"/>
    </source>
</evidence>
<feature type="region of interest" description="Disordered" evidence="8">
    <location>
        <begin position="169"/>
        <end position="316"/>
    </location>
</feature>
<dbReference type="GO" id="GO:0005524">
    <property type="term" value="F:ATP binding"/>
    <property type="evidence" value="ECO:0007669"/>
    <property type="project" value="UniProtKB-UniRule"/>
</dbReference>
<dbReference type="FunCoup" id="A0A6P8YBM3">
    <property type="interactions" value="1881"/>
</dbReference>
<dbReference type="CDD" id="cd05837">
    <property type="entry name" value="PWWP_MSH6"/>
    <property type="match status" value="1"/>
</dbReference>
<name>A0A6P8YBM3_THRPL</name>
<proteinExistence type="inferred from homology"/>
<dbReference type="InterPro" id="IPR000313">
    <property type="entry name" value="PWWP_dom"/>
</dbReference>
<gene>
    <name evidence="11" type="primary">LOC117640836</name>
</gene>
<dbReference type="GO" id="GO:0030983">
    <property type="term" value="F:mismatched DNA binding"/>
    <property type="evidence" value="ECO:0007669"/>
    <property type="project" value="UniProtKB-UniRule"/>
</dbReference>
<evidence type="ECO:0000256" key="3">
    <source>
        <dbReference type="ARBA" id="ARBA00022763"/>
    </source>
</evidence>
<keyword evidence="10" id="KW-1185">Reference proteome</keyword>
<dbReference type="KEGG" id="tpal:117640836"/>
<dbReference type="InterPro" id="IPR027417">
    <property type="entry name" value="P-loop_NTPase"/>
</dbReference>
<feature type="compositionally biased region" description="Acidic residues" evidence="8">
    <location>
        <begin position="170"/>
        <end position="183"/>
    </location>
</feature>
<dbReference type="Pfam" id="PF05192">
    <property type="entry name" value="MutS_III"/>
    <property type="match status" value="1"/>
</dbReference>
<dbReference type="InParanoid" id="A0A6P8YBM3"/>
<dbReference type="FunFam" id="3.40.1170.10:FF:000002">
    <property type="entry name" value="DNA mismatch repair protein"/>
    <property type="match status" value="1"/>
</dbReference>
<dbReference type="NCBIfam" id="NF003810">
    <property type="entry name" value="PRK05399.1"/>
    <property type="match status" value="1"/>
</dbReference>
<dbReference type="InterPro" id="IPR036678">
    <property type="entry name" value="MutS_con_dom_sf"/>
</dbReference>
<dbReference type="GO" id="GO:0006298">
    <property type="term" value="P:mismatch repair"/>
    <property type="evidence" value="ECO:0007669"/>
    <property type="project" value="InterPro"/>
</dbReference>
<dbReference type="PIRSF" id="PIRSF037677">
    <property type="entry name" value="DNA_mis_repair_Msh6"/>
    <property type="match status" value="1"/>
</dbReference>
<reference evidence="11" key="1">
    <citation type="submission" date="2025-08" db="UniProtKB">
        <authorList>
            <consortium name="RefSeq"/>
        </authorList>
    </citation>
    <scope>IDENTIFICATION</scope>
    <source>
        <tissue evidence="11">Total insect</tissue>
    </source>
</reference>
<evidence type="ECO:0000256" key="4">
    <source>
        <dbReference type="ARBA" id="ARBA00022840"/>
    </source>
</evidence>
<dbReference type="SUPFAM" id="SSF52540">
    <property type="entry name" value="P-loop containing nucleoside triphosphate hydrolases"/>
    <property type="match status" value="1"/>
</dbReference>
<dbReference type="SMART" id="SM00533">
    <property type="entry name" value="MUTSd"/>
    <property type="match status" value="1"/>
</dbReference>
<dbReference type="FunFam" id="1.10.1420.10:FF:000005">
    <property type="entry name" value="DNA mismatch repair protein"/>
    <property type="match status" value="1"/>
</dbReference>
<feature type="compositionally biased region" description="Acidic residues" evidence="8">
    <location>
        <begin position="224"/>
        <end position="243"/>
    </location>
</feature>
<dbReference type="Pfam" id="PF00855">
    <property type="entry name" value="PWWP"/>
    <property type="match status" value="1"/>
</dbReference>
<dbReference type="InterPro" id="IPR016151">
    <property type="entry name" value="DNA_mismatch_repair_MutS_N"/>
</dbReference>
<dbReference type="Gene3D" id="3.40.1170.10">
    <property type="entry name" value="DNA repair protein MutS, domain I"/>
    <property type="match status" value="1"/>
</dbReference>
<comment type="similarity">
    <text evidence="1 6 7">Belongs to the DNA mismatch repair MutS family.</text>
</comment>
<organism evidence="11">
    <name type="scientific">Thrips palmi</name>
    <name type="common">Melon thrips</name>
    <dbReference type="NCBI Taxonomy" id="161013"/>
    <lineage>
        <taxon>Eukaryota</taxon>
        <taxon>Metazoa</taxon>
        <taxon>Ecdysozoa</taxon>
        <taxon>Arthropoda</taxon>
        <taxon>Hexapoda</taxon>
        <taxon>Insecta</taxon>
        <taxon>Pterygota</taxon>
        <taxon>Neoptera</taxon>
        <taxon>Paraneoptera</taxon>
        <taxon>Thysanoptera</taxon>
        <taxon>Terebrantia</taxon>
        <taxon>Thripoidea</taxon>
        <taxon>Thripidae</taxon>
        <taxon>Thrips</taxon>
    </lineage>
</organism>
<dbReference type="PANTHER" id="PTHR11361">
    <property type="entry name" value="DNA MISMATCH REPAIR PROTEIN MUTS FAMILY MEMBER"/>
    <property type="match status" value="1"/>
</dbReference>
<keyword evidence="2 6" id="KW-0547">Nucleotide-binding</keyword>
<dbReference type="InterPro" id="IPR007695">
    <property type="entry name" value="DNA_mismatch_repair_MutS-lik_N"/>
</dbReference>
<feature type="compositionally biased region" description="Low complexity" evidence="8">
    <location>
        <begin position="286"/>
        <end position="295"/>
    </location>
</feature>
<feature type="domain" description="PWWP" evidence="9">
    <location>
        <begin position="72"/>
        <end position="130"/>
    </location>
</feature>
<dbReference type="InterPro" id="IPR007860">
    <property type="entry name" value="DNA_mmatch_repair_MutS_con_dom"/>
</dbReference>
<evidence type="ECO:0000256" key="2">
    <source>
        <dbReference type="ARBA" id="ARBA00022741"/>
    </source>
</evidence>
<dbReference type="PROSITE" id="PS00486">
    <property type="entry name" value="DNA_MISMATCH_REPAIR_2"/>
    <property type="match status" value="1"/>
</dbReference>
<dbReference type="InterPro" id="IPR045076">
    <property type="entry name" value="MutS"/>
</dbReference>
<dbReference type="GO" id="GO:0140664">
    <property type="term" value="F:ATP-dependent DNA damage sensor activity"/>
    <property type="evidence" value="ECO:0007669"/>
    <property type="project" value="InterPro"/>
</dbReference>
<dbReference type="InterPro" id="IPR007861">
    <property type="entry name" value="DNA_mismatch_repair_MutS_clamp"/>
</dbReference>
<dbReference type="InterPro" id="IPR000432">
    <property type="entry name" value="DNA_mismatch_repair_MutS_C"/>
</dbReference>
<evidence type="ECO:0000256" key="6">
    <source>
        <dbReference type="PIRNR" id="PIRNR037677"/>
    </source>
</evidence>
<dbReference type="Pfam" id="PF05188">
    <property type="entry name" value="MutS_II"/>
    <property type="match status" value="1"/>
</dbReference>
<dbReference type="PANTHER" id="PTHR11361:SF148">
    <property type="entry name" value="DNA MISMATCH REPAIR PROTEIN MSH6"/>
    <property type="match status" value="1"/>
</dbReference>
<evidence type="ECO:0000256" key="5">
    <source>
        <dbReference type="ARBA" id="ARBA00023125"/>
    </source>
</evidence>
<dbReference type="RefSeq" id="XP_034233656.1">
    <property type="nucleotide sequence ID" value="XM_034377765.1"/>
</dbReference>
<dbReference type="Gene3D" id="1.10.1420.10">
    <property type="match status" value="2"/>
</dbReference>
<evidence type="ECO:0000313" key="10">
    <source>
        <dbReference type="Proteomes" id="UP000515158"/>
    </source>
</evidence>
<dbReference type="Proteomes" id="UP000515158">
    <property type="component" value="Unplaced"/>
</dbReference>
<dbReference type="InterPro" id="IPR017261">
    <property type="entry name" value="DNA_mismatch_repair_MutS/MSH"/>
</dbReference>
<dbReference type="GeneID" id="117640836"/>
<sequence>MSAQKNTLFKYFPKSPAASASPGAKGASPAAGTPKTSRLADSPSKTPKRALDSAARAGAQDSPKSTKSEFSVSDLVWAKLDSYPWWPSLVCNDPDSDKYQRGGSIHVQFFDNPPTRSWVKLKMVEKYGGGSGKPSPVTHVKEWQKACEEADKALKMSISERQSLIVNFSELDEDKENATEEDTSMSTTDGNDSKKGLAFQLDSEDSGDEFKPKDEEMESASGSEESEDDNASEEETSDPEEPDTPSPVKSKKRKRPSTSSHNGNAAKKPVGAMGPPQTPSVKKKSLAAFSASKNSPARSVMESSEANSNSSAGEGASNSWAHLKYEFLKPEKIRDANKHRPDHPDYNPRTLSVPEDFKKNLTPAMRQWWEMKSKHYDCVLFFKVGKFYELYHMDAVIGCTELELSYMKGDFAHSGFPEKAYGRFSASLIDKGYKVARVEQTETPEMMNERVKHLSRPTKFDKVVKREICAVTSRGTRVFSAQDGEPVDTGSANYLLAICEEDIDSQVSYGVCFIDTSIGTFHLGQFTDDRHCSRLLMLLAHHPPVHVLYERNNLSERTQQLLNSQLTAVLKETLAPELEFWSASKTLTKLAEGNYFNEEGQSHEWPEALKMFISDVDSLGLSPAEEYQLAVRSLGAITWYLSCCHLDQQLLSMQRFENYLPVDSSKGAKLPGLSGRHMILDGVTLKNLDVLKNKAGGLEGTLLNSLDQCCTPFGRRLLHQWICAPLTYTSGILSRQVAISELLKNSHIMEDARGLLAQLPDLERLLSKIHAQGNAVRSKTHPDSRAIFYEDEIYSKKKIMDFIGTLEGFKKAHKIADLFEDGKDNLKSDMLLQVTCTQAVVPNGTFPDLEEPLRFFENAFDHDEAQKEGRIIPSTGVDPDYDSAVSDYDNVKKELDAYLKAQCSYFGCKVVYFGSDKNRFQLEVPEHAAKKAGNKYELKSQKKGFKRFWTPETKDLLARMMQAEEAKTSVLKDLNRRIFAQFSSRFEIWNTAVKNLAVLDVLLSLAEYARKEEGEICVPVIAEPSKTEKPFVCLKDGRHPCLSGETLDSYVPNDTVIGADGIASVVLVTGPNMGGKSTLMRQAGLLLIMAHMGCHIPARECEFSPVDRIFTRLGANDDIMAGESTFFVELSETSAILHHATKHSLVLVDELGRGTSTYDGTAIAAAVVKELASLSARTLFSTHYHTLVDEFKNSDQVTLGHMACMVEDDNEEGGGEETVTFLYKFSAGACPKSYGFNAARLAGVPAHITRVGRTKAAQLEKECERRRIFRALCGLSGKSLPQSEIKSLLSVV</sequence>
<dbReference type="Gene3D" id="3.30.420.110">
    <property type="entry name" value="MutS, connector domain"/>
    <property type="match status" value="1"/>
</dbReference>
<dbReference type="SUPFAM" id="SSF63748">
    <property type="entry name" value="Tudor/PWWP/MBT"/>
    <property type="match status" value="1"/>
</dbReference>
<evidence type="ECO:0000313" key="11">
    <source>
        <dbReference type="RefSeq" id="XP_034233656.1"/>
    </source>
</evidence>
<evidence type="ECO:0000256" key="7">
    <source>
        <dbReference type="RuleBase" id="RU003756"/>
    </source>
</evidence>
<dbReference type="PROSITE" id="PS50812">
    <property type="entry name" value="PWWP"/>
    <property type="match status" value="1"/>
</dbReference>
<dbReference type="InterPro" id="IPR036187">
    <property type="entry name" value="DNA_mismatch_repair_MutS_sf"/>
</dbReference>
<dbReference type="Gene3D" id="3.40.50.300">
    <property type="entry name" value="P-loop containing nucleotide triphosphate hydrolases"/>
    <property type="match status" value="1"/>
</dbReference>
<comment type="function">
    <text evidence="6 7">Component of the post-replicative DNA mismatch repair system (MMR).</text>
</comment>
<protein>
    <recommendedName>
        <fullName evidence="6">DNA mismatch repair protein</fullName>
    </recommendedName>
</protein>
<dbReference type="Pfam" id="PF00488">
    <property type="entry name" value="MutS_V"/>
    <property type="match status" value="1"/>
</dbReference>
<evidence type="ECO:0000259" key="9">
    <source>
        <dbReference type="PROSITE" id="PS50812"/>
    </source>
</evidence>
<keyword evidence="5 6" id="KW-0238">DNA-binding</keyword>